<dbReference type="InterPro" id="IPR046479">
    <property type="entry name" value="DUF6800"/>
</dbReference>
<protein>
    <submittedName>
        <fullName evidence="1">Uncharacterized protein</fullName>
    </submittedName>
</protein>
<dbReference type="EMBL" id="PEZT01000028">
    <property type="protein sequence ID" value="PIS08797.1"/>
    <property type="molecule type" value="Genomic_DNA"/>
</dbReference>
<accession>A0A2H0W839</accession>
<dbReference type="Proteomes" id="UP000230093">
    <property type="component" value="Unassembled WGS sequence"/>
</dbReference>
<comment type="caution">
    <text evidence="1">The sequence shown here is derived from an EMBL/GenBank/DDBJ whole genome shotgun (WGS) entry which is preliminary data.</text>
</comment>
<gene>
    <name evidence="1" type="ORF">COT75_04935</name>
</gene>
<organism evidence="1 2">
    <name type="scientific">Candidatus Beckwithbacteria bacterium CG10_big_fil_rev_8_21_14_0_10_34_10</name>
    <dbReference type="NCBI Taxonomy" id="1974495"/>
    <lineage>
        <taxon>Bacteria</taxon>
        <taxon>Candidatus Beckwithiibacteriota</taxon>
    </lineage>
</organism>
<evidence type="ECO:0000313" key="1">
    <source>
        <dbReference type="EMBL" id="PIS08797.1"/>
    </source>
</evidence>
<proteinExistence type="predicted"/>
<evidence type="ECO:0000313" key="2">
    <source>
        <dbReference type="Proteomes" id="UP000230093"/>
    </source>
</evidence>
<sequence>MSIRTKNKRQLKLAKLREKYQKTSSGTEIEKILAKVKKIAPALTKEEFLKHLKPIKEEKEE</sequence>
<name>A0A2H0W839_9BACT</name>
<dbReference type="Pfam" id="PF20607">
    <property type="entry name" value="DUF6800"/>
    <property type="match status" value="1"/>
</dbReference>
<reference evidence="2" key="1">
    <citation type="submission" date="2017-09" db="EMBL/GenBank/DDBJ databases">
        <title>Depth-based differentiation of microbial function through sediment-hosted aquifers and enrichment of novel symbionts in the deep terrestrial subsurface.</title>
        <authorList>
            <person name="Probst A.J."/>
            <person name="Ladd B."/>
            <person name="Jarett J.K."/>
            <person name="Geller-Mcgrath D.E."/>
            <person name="Sieber C.M.K."/>
            <person name="Emerson J.B."/>
            <person name="Anantharaman K."/>
            <person name="Thomas B.C."/>
            <person name="Malmstrom R."/>
            <person name="Stieglmeier M."/>
            <person name="Klingl A."/>
            <person name="Woyke T."/>
            <person name="Ryan C.M."/>
            <person name="Banfield J.F."/>
        </authorList>
    </citation>
    <scope>NUCLEOTIDE SEQUENCE [LARGE SCALE GENOMIC DNA]</scope>
</reference>
<dbReference type="AlphaFoldDB" id="A0A2H0W839"/>